<dbReference type="PROSITE" id="PS50815">
    <property type="entry name" value="HORMA"/>
    <property type="match status" value="1"/>
</dbReference>
<proteinExistence type="predicted"/>
<dbReference type="Proteomes" id="UP001530400">
    <property type="component" value="Unassembled WGS sequence"/>
</dbReference>
<comment type="caution">
    <text evidence="3">The sequence shown here is derived from an EMBL/GenBank/DDBJ whole genome shotgun (WGS) entry which is preliminary data.</text>
</comment>
<dbReference type="AlphaFoldDB" id="A0ABD3NWZ6"/>
<dbReference type="InterPro" id="IPR045091">
    <property type="entry name" value="Mad2-like"/>
</dbReference>
<evidence type="ECO:0000256" key="1">
    <source>
        <dbReference type="SAM" id="MobiDB-lite"/>
    </source>
</evidence>
<reference evidence="3 4" key="1">
    <citation type="submission" date="2024-10" db="EMBL/GenBank/DDBJ databases">
        <title>Updated reference genomes for cyclostephanoid diatoms.</title>
        <authorList>
            <person name="Roberts W.R."/>
            <person name="Alverson A.J."/>
        </authorList>
    </citation>
    <scope>NUCLEOTIDE SEQUENCE [LARGE SCALE GENOMIC DNA]</scope>
    <source>
        <strain evidence="3 4">AJA010-31</strain>
    </source>
</reference>
<dbReference type="EMBL" id="JALLPJ020000911">
    <property type="protein sequence ID" value="KAL3779963.1"/>
    <property type="molecule type" value="Genomic_DNA"/>
</dbReference>
<feature type="compositionally biased region" description="Polar residues" evidence="1">
    <location>
        <begin position="239"/>
        <end position="255"/>
    </location>
</feature>
<evidence type="ECO:0000313" key="3">
    <source>
        <dbReference type="EMBL" id="KAL3779963.1"/>
    </source>
</evidence>
<organism evidence="3 4">
    <name type="scientific">Cyclotella atomus</name>
    <dbReference type="NCBI Taxonomy" id="382360"/>
    <lineage>
        <taxon>Eukaryota</taxon>
        <taxon>Sar</taxon>
        <taxon>Stramenopiles</taxon>
        <taxon>Ochrophyta</taxon>
        <taxon>Bacillariophyta</taxon>
        <taxon>Coscinodiscophyceae</taxon>
        <taxon>Thalassiosirophycidae</taxon>
        <taxon>Stephanodiscales</taxon>
        <taxon>Stephanodiscaceae</taxon>
        <taxon>Cyclotella</taxon>
    </lineage>
</organism>
<gene>
    <name evidence="3" type="ORF">ACHAWO_008881</name>
</gene>
<protein>
    <recommendedName>
        <fullName evidence="2">HORMA domain-containing protein</fullName>
    </recommendedName>
</protein>
<feature type="domain" description="HORMA" evidence="2">
    <location>
        <begin position="7"/>
        <end position="281"/>
    </location>
</feature>
<evidence type="ECO:0000259" key="2">
    <source>
        <dbReference type="PROSITE" id="PS50815"/>
    </source>
</evidence>
<name>A0ABD3NWZ6_9STRA</name>
<evidence type="ECO:0000313" key="4">
    <source>
        <dbReference type="Proteomes" id="UP001530400"/>
    </source>
</evidence>
<keyword evidence="4" id="KW-1185">Reference proteome</keyword>
<feature type="region of interest" description="Disordered" evidence="1">
    <location>
        <begin position="239"/>
        <end position="258"/>
    </location>
</feature>
<dbReference type="PANTHER" id="PTHR11842:SF10">
    <property type="entry name" value="MITOTIC SPINDLE ASSEMBLY CHECKPOINT PROTEIN MAD2B"/>
    <property type="match status" value="1"/>
</dbReference>
<accession>A0ABD3NWZ6</accession>
<dbReference type="InterPro" id="IPR003511">
    <property type="entry name" value="HORMA_dom"/>
</dbReference>
<dbReference type="Gene3D" id="3.30.900.10">
    <property type="entry name" value="HORMA domain"/>
    <property type="match status" value="1"/>
</dbReference>
<sequence>MYSSSRQSFSNLLATTLSTIIHQLLHSRAIYPADSFVLHRYLGVRCHASRVPSVANYIRDFLNVAVPSLVSGLAESIVMIVLEEEIIGESNEGKKVAMKILERFEFKFEMDETITYLNYKAAAAARHDDFMMYEEEGSKSAEQCKEEAERAERMRLDALIANEARIHLEHSMKQCLLGVFTLERRRKRVREKPQNLSFKLCMQTSDAVSGECTDIRRSCPQLSRAVSSGQWHVPNESSCLLSRNKNTQNDGTSSRKGLYRPIKDVSIPTCGMRMSFGMQIG</sequence>
<dbReference type="InterPro" id="IPR036570">
    <property type="entry name" value="HORMA_dom_sf"/>
</dbReference>
<dbReference type="SUPFAM" id="SSF56019">
    <property type="entry name" value="The spindle assembly checkpoint protein mad2"/>
    <property type="match status" value="1"/>
</dbReference>
<dbReference type="PANTHER" id="PTHR11842">
    <property type="entry name" value="MITOTIC SPINDLE ASSEMBLY CHECKPOINT PROTEIN MAD2"/>
    <property type="match status" value="1"/>
</dbReference>